<proteinExistence type="predicted"/>
<protein>
    <submittedName>
        <fullName evidence="1">Uncharacterized protein</fullName>
    </submittedName>
</protein>
<evidence type="ECO:0000313" key="1">
    <source>
        <dbReference type="EMBL" id="KAJ4449435.1"/>
    </source>
</evidence>
<organism evidence="1 2">
    <name type="scientific">Periplaneta americana</name>
    <name type="common">American cockroach</name>
    <name type="synonym">Blatta americana</name>
    <dbReference type="NCBI Taxonomy" id="6978"/>
    <lineage>
        <taxon>Eukaryota</taxon>
        <taxon>Metazoa</taxon>
        <taxon>Ecdysozoa</taxon>
        <taxon>Arthropoda</taxon>
        <taxon>Hexapoda</taxon>
        <taxon>Insecta</taxon>
        <taxon>Pterygota</taxon>
        <taxon>Neoptera</taxon>
        <taxon>Polyneoptera</taxon>
        <taxon>Dictyoptera</taxon>
        <taxon>Blattodea</taxon>
        <taxon>Blattoidea</taxon>
        <taxon>Blattidae</taxon>
        <taxon>Blattinae</taxon>
        <taxon>Periplaneta</taxon>
    </lineage>
</organism>
<keyword evidence="2" id="KW-1185">Reference proteome</keyword>
<gene>
    <name evidence="1" type="ORF">ANN_00834</name>
</gene>
<name>A0ABQ8TUU9_PERAM</name>
<dbReference type="Proteomes" id="UP001148838">
    <property type="component" value="Unassembled WGS sequence"/>
</dbReference>
<dbReference type="EMBL" id="JAJSOF020000003">
    <property type="protein sequence ID" value="KAJ4449435.1"/>
    <property type="molecule type" value="Genomic_DNA"/>
</dbReference>
<accession>A0ABQ8TUU9</accession>
<comment type="caution">
    <text evidence="1">The sequence shown here is derived from an EMBL/GenBank/DDBJ whole genome shotgun (WGS) entry which is preliminary data.</text>
</comment>
<sequence length="84" mass="9706">MVTIRRVNTIKVQFEASAPRPTPMELHVWIQQTLNINTDQVDMSQLNMQEKSLYSHGRKIWPMSSKSRNVTYASFVVIITVQSV</sequence>
<evidence type="ECO:0000313" key="2">
    <source>
        <dbReference type="Proteomes" id="UP001148838"/>
    </source>
</evidence>
<reference evidence="1 2" key="1">
    <citation type="journal article" date="2022" name="Allergy">
        <title>Genome assembly and annotation of Periplaneta americana reveal a comprehensive cockroach allergen profile.</title>
        <authorList>
            <person name="Wang L."/>
            <person name="Xiong Q."/>
            <person name="Saelim N."/>
            <person name="Wang L."/>
            <person name="Nong W."/>
            <person name="Wan A.T."/>
            <person name="Shi M."/>
            <person name="Liu X."/>
            <person name="Cao Q."/>
            <person name="Hui J.H.L."/>
            <person name="Sookrung N."/>
            <person name="Leung T.F."/>
            <person name="Tungtrongchitr A."/>
            <person name="Tsui S.K.W."/>
        </authorList>
    </citation>
    <scope>NUCLEOTIDE SEQUENCE [LARGE SCALE GENOMIC DNA]</scope>
    <source>
        <strain evidence="1">PWHHKU_190912</strain>
    </source>
</reference>